<keyword evidence="1" id="KW-0175">Coiled coil</keyword>
<keyword evidence="4" id="KW-1185">Reference proteome</keyword>
<feature type="coiled-coil region" evidence="1">
    <location>
        <begin position="56"/>
        <end position="86"/>
    </location>
</feature>
<dbReference type="Proteomes" id="UP001206692">
    <property type="component" value="Unassembled WGS sequence"/>
</dbReference>
<comment type="caution">
    <text evidence="3">The sequence shown here is derived from an EMBL/GenBank/DDBJ whole genome shotgun (WGS) entry which is preliminary data.</text>
</comment>
<accession>A0ABT1SSN9</accession>
<keyword evidence="2" id="KW-1133">Transmembrane helix</keyword>
<protein>
    <submittedName>
        <fullName evidence="3">Uncharacterized protein</fullName>
    </submittedName>
</protein>
<evidence type="ECO:0000313" key="3">
    <source>
        <dbReference type="EMBL" id="MCQ5342898.1"/>
    </source>
</evidence>
<keyword evidence="2" id="KW-0812">Transmembrane</keyword>
<name>A0ABT1SSN9_9FIRM</name>
<keyword evidence="2" id="KW-0472">Membrane</keyword>
<evidence type="ECO:0000313" key="4">
    <source>
        <dbReference type="Proteomes" id="UP001206692"/>
    </source>
</evidence>
<evidence type="ECO:0000256" key="1">
    <source>
        <dbReference type="SAM" id="Coils"/>
    </source>
</evidence>
<gene>
    <name evidence="3" type="ORF">NE675_07685</name>
</gene>
<dbReference type="RefSeq" id="WP_154254581.1">
    <property type="nucleotide sequence ID" value="NZ_JAJCIO010000016.1"/>
</dbReference>
<feature type="transmembrane region" description="Helical" evidence="2">
    <location>
        <begin position="309"/>
        <end position="331"/>
    </location>
</feature>
<dbReference type="EMBL" id="JANGEW010000013">
    <property type="protein sequence ID" value="MCQ5342898.1"/>
    <property type="molecule type" value="Genomic_DNA"/>
</dbReference>
<evidence type="ECO:0000256" key="2">
    <source>
        <dbReference type="SAM" id="Phobius"/>
    </source>
</evidence>
<proteinExistence type="predicted"/>
<organism evidence="3 4">
    <name type="scientific">Megasphaera massiliensis</name>
    <dbReference type="NCBI Taxonomy" id="1232428"/>
    <lineage>
        <taxon>Bacteria</taxon>
        <taxon>Bacillati</taxon>
        <taxon>Bacillota</taxon>
        <taxon>Negativicutes</taxon>
        <taxon>Veillonellales</taxon>
        <taxon>Veillonellaceae</taxon>
        <taxon>Megasphaera</taxon>
    </lineage>
</organism>
<reference evidence="3 4" key="1">
    <citation type="submission" date="2022-06" db="EMBL/GenBank/DDBJ databases">
        <title>Isolation of gut microbiota from human fecal samples.</title>
        <authorList>
            <person name="Pamer E.G."/>
            <person name="Barat B."/>
            <person name="Waligurski E."/>
            <person name="Medina S."/>
            <person name="Paddock L."/>
            <person name="Mostad J."/>
        </authorList>
    </citation>
    <scope>NUCLEOTIDE SEQUENCE [LARGE SCALE GENOMIC DNA]</scope>
    <source>
        <strain evidence="3 4">DFI.1.1</strain>
    </source>
</reference>
<sequence>MRLIVETERHMTKGWNRGKKMEMAEKAVKTVAGVSVGAGKASVDLLKNTRGVLYRKKDFEALLAEIEQQAEAYAKVQEALKRVELSGETRKTLFLDSLGLATGSLLSRFLGWHVPKDVQQAYEMAYPQKAAAMDFKEAVHQLDDDQLSGFISGVKGKLFEIKYTDYLNDGRLPPGYHAEMAQSATEPGWDIAIRDGQGNVDEVLQLKATESAEYIGHALERYPYIDVVSTEEVYSEVTMGDMAEHVINSGISNEELTQYVQDTVMAGADVGHESFLPSIIPYAIIAYSVAKQKELSDYKKGKEFGRRSLLSYVCHVLGITVGAFTHTWWLIPVTSVGLRIANHHGAKKYEAYQALARYAKYNRRVLHRYTKEPRWRRILGDSLSF</sequence>